<dbReference type="NCBIfam" id="TIGR00756">
    <property type="entry name" value="PPR"/>
    <property type="match status" value="5"/>
</dbReference>
<dbReference type="InterPro" id="IPR011990">
    <property type="entry name" value="TPR-like_helical_dom_sf"/>
</dbReference>
<feature type="repeat" description="PPR" evidence="2">
    <location>
        <begin position="300"/>
        <end position="334"/>
    </location>
</feature>
<feature type="repeat" description="PPR" evidence="2">
    <location>
        <begin position="230"/>
        <end position="264"/>
    </location>
</feature>
<dbReference type="InterPro" id="IPR002885">
    <property type="entry name" value="PPR_rpt"/>
</dbReference>
<dbReference type="AlphaFoldDB" id="A0A1D1YQW5"/>
<dbReference type="GO" id="GO:0009451">
    <property type="term" value="P:RNA modification"/>
    <property type="evidence" value="ECO:0007669"/>
    <property type="project" value="InterPro"/>
</dbReference>
<dbReference type="Pfam" id="PF20431">
    <property type="entry name" value="E_motif"/>
    <property type="match status" value="1"/>
</dbReference>
<feature type="region of interest" description="Disordered" evidence="3">
    <location>
        <begin position="30"/>
        <end position="60"/>
    </location>
</feature>
<evidence type="ECO:0000256" key="3">
    <source>
        <dbReference type="SAM" id="MobiDB-lite"/>
    </source>
</evidence>
<keyword evidence="1" id="KW-0677">Repeat</keyword>
<protein>
    <submittedName>
        <fullName evidence="4">Pentatricopeptide repeat-containing protein At4g21065</fullName>
    </submittedName>
</protein>
<dbReference type="InterPro" id="IPR046848">
    <property type="entry name" value="E_motif"/>
</dbReference>
<feature type="compositionally biased region" description="Low complexity" evidence="3">
    <location>
        <begin position="43"/>
        <end position="52"/>
    </location>
</feature>
<dbReference type="PROSITE" id="PS51375">
    <property type="entry name" value="PPR"/>
    <property type="match status" value="3"/>
</dbReference>
<dbReference type="Gene3D" id="1.25.40.10">
    <property type="entry name" value="Tetratricopeptide repeat domain"/>
    <property type="match status" value="4"/>
</dbReference>
<dbReference type="Pfam" id="PF01535">
    <property type="entry name" value="PPR"/>
    <property type="match status" value="1"/>
</dbReference>
<evidence type="ECO:0000256" key="2">
    <source>
        <dbReference type="PROSITE-ProRule" id="PRU00708"/>
    </source>
</evidence>
<dbReference type="InterPro" id="IPR046960">
    <property type="entry name" value="PPR_At4g14850-like_plant"/>
</dbReference>
<dbReference type="PANTHER" id="PTHR47926:SF391">
    <property type="entry name" value="TETRATRICOPEPTIDE-LIKE HELICAL DOMAIN SUPERFAMILY"/>
    <property type="match status" value="1"/>
</dbReference>
<name>A0A1D1YQW5_9ARAE</name>
<dbReference type="GO" id="GO:0003723">
    <property type="term" value="F:RNA binding"/>
    <property type="evidence" value="ECO:0007669"/>
    <property type="project" value="InterPro"/>
</dbReference>
<organism evidence="4">
    <name type="scientific">Anthurium amnicola</name>
    <dbReference type="NCBI Taxonomy" id="1678845"/>
    <lineage>
        <taxon>Eukaryota</taxon>
        <taxon>Viridiplantae</taxon>
        <taxon>Streptophyta</taxon>
        <taxon>Embryophyta</taxon>
        <taxon>Tracheophyta</taxon>
        <taxon>Spermatophyta</taxon>
        <taxon>Magnoliopsida</taxon>
        <taxon>Liliopsida</taxon>
        <taxon>Araceae</taxon>
        <taxon>Pothoideae</taxon>
        <taxon>Potheae</taxon>
        <taxon>Anthurium</taxon>
    </lineage>
</organism>
<reference evidence="4" key="1">
    <citation type="submission" date="2015-07" db="EMBL/GenBank/DDBJ databases">
        <title>Transcriptome Assembly of Anthurium amnicola.</title>
        <authorList>
            <person name="Suzuki J."/>
        </authorList>
    </citation>
    <scope>NUCLEOTIDE SEQUENCE</scope>
</reference>
<dbReference type="FunFam" id="1.25.40.10:FF:000427">
    <property type="entry name" value="Pentatricopeptide repeat-containing protein chloroplastic"/>
    <property type="match status" value="1"/>
</dbReference>
<dbReference type="EMBL" id="GDJX01010906">
    <property type="protein sequence ID" value="JAT57030.1"/>
    <property type="molecule type" value="Transcribed_RNA"/>
</dbReference>
<evidence type="ECO:0000256" key="1">
    <source>
        <dbReference type="ARBA" id="ARBA00022737"/>
    </source>
</evidence>
<accession>A0A1D1YQW5</accession>
<evidence type="ECO:0000313" key="4">
    <source>
        <dbReference type="EMBL" id="JAT57030.1"/>
    </source>
</evidence>
<proteinExistence type="predicted"/>
<dbReference type="PANTHER" id="PTHR47926">
    <property type="entry name" value="PENTATRICOPEPTIDE REPEAT-CONTAINING PROTEIN"/>
    <property type="match status" value="1"/>
</dbReference>
<feature type="repeat" description="PPR" evidence="2">
    <location>
        <begin position="129"/>
        <end position="163"/>
    </location>
</feature>
<gene>
    <name evidence="4" type="primary">PCMP-H28_11</name>
    <name evidence="4" type="ORF">g.26132</name>
</gene>
<dbReference type="Pfam" id="PF13041">
    <property type="entry name" value="PPR_2"/>
    <property type="match status" value="3"/>
</dbReference>
<sequence length="514" mass="57689">MNLSCSLSRCLVAPPSLRWLSTSTASLPLHHTRLQPSPPSAVPPTTTAAASRANDDPRQNSDLREQALLSLFNSCSSTGELRQIHAQIIRSGFHQHVYLVGRVVSFCSVSEAGSMDYAAQVFQGVRWPDGFLWNTMIRGFGRTGRSTEAFLYYKRMQEQGKPTDNFTFSFLLKICGQLVAPELGKQVHCSAVKRGLDSHVYVRNTLIHMYAMFGDTTTAHRLFDEMPNRDVVAWNTVIDGYVHCGEHRVALDMFLRMHGSGLRPDDATLVVVLSACSELGALDFGRWVHSLIRGSRFERFVSVSNSLIDMYAKCGVVDQALHVFEEMKDRDVVSWNSMILGLAMHGHAARALQLFARMQEQWGCIEPNDITFLGVLCACSHGGLVEQGKMFFDCMRRDYHITPTIRHYGCMTDLLGRAGLVREAYELIRSMPVECNAVVWRTLMAACRVHGDLELGERIRRHLLELEPDHSSDYVLLSHMYASAGQWQDMLGVRESMRGRGVQKPKPGSSLINF</sequence>
<dbReference type="FunFam" id="1.25.40.10:FF:000345">
    <property type="entry name" value="Pentatricopeptide repeat-containing protein"/>
    <property type="match status" value="1"/>
</dbReference>